<proteinExistence type="inferred from homology"/>
<feature type="compositionally biased region" description="Polar residues" evidence="7">
    <location>
        <begin position="80"/>
        <end position="93"/>
    </location>
</feature>
<evidence type="ECO:0000256" key="5">
    <source>
        <dbReference type="ARBA" id="ARBA00023295"/>
    </source>
</evidence>
<dbReference type="SUPFAM" id="SSF51126">
    <property type="entry name" value="Pectin lyase-like"/>
    <property type="match status" value="1"/>
</dbReference>
<comment type="subcellular location">
    <subcellularLocation>
        <location evidence="1">Secreted</location>
        <location evidence="1">Cell wall</location>
    </subcellularLocation>
</comment>
<keyword evidence="3" id="KW-0964">Secreted</keyword>
<name>A0AAD4W3B9_PRUDU</name>
<dbReference type="Proteomes" id="UP001054821">
    <property type="component" value="Chromosome 4"/>
</dbReference>
<evidence type="ECO:0000256" key="4">
    <source>
        <dbReference type="ARBA" id="ARBA00022801"/>
    </source>
</evidence>
<evidence type="ECO:0000313" key="8">
    <source>
        <dbReference type="EMBL" id="KAI5336125.1"/>
    </source>
</evidence>
<dbReference type="Gene3D" id="2.160.20.10">
    <property type="entry name" value="Single-stranded right-handed beta-helix, Pectin lyase-like"/>
    <property type="match status" value="1"/>
</dbReference>
<dbReference type="GO" id="GO:0004650">
    <property type="term" value="F:polygalacturonase activity"/>
    <property type="evidence" value="ECO:0007669"/>
    <property type="project" value="InterPro"/>
</dbReference>
<dbReference type="EMBL" id="JAJFAZ020000004">
    <property type="protein sequence ID" value="KAI5336125.1"/>
    <property type="molecule type" value="Genomic_DNA"/>
</dbReference>
<keyword evidence="5 6" id="KW-0326">Glycosidase</keyword>
<sequence length="184" mass="20063">MNRPDPASYPLQHITYLRHPSSPKTGGEGDIKRWMPSGLRPWGTRTTAPAMSTRLISSSSRHVDNLGDYCLHHNQRSVSSIKTTSTKADTPSSLLKEDTLPKRQPPAEETGVHITDVSFNQLYGTSSSSAAMNLNCSCLVACTRIYLKSIYLRSGLAGQNMTSNCTNAHSVAFGVIQPDPCLQI</sequence>
<evidence type="ECO:0000313" key="9">
    <source>
        <dbReference type="Proteomes" id="UP001054821"/>
    </source>
</evidence>
<keyword evidence="4 6" id="KW-0378">Hydrolase</keyword>
<feature type="region of interest" description="Disordered" evidence="7">
    <location>
        <begin position="17"/>
        <end position="46"/>
    </location>
</feature>
<dbReference type="AlphaFoldDB" id="A0AAD4W3B9"/>
<evidence type="ECO:0000256" key="2">
    <source>
        <dbReference type="ARBA" id="ARBA00008834"/>
    </source>
</evidence>
<evidence type="ECO:0000256" key="6">
    <source>
        <dbReference type="RuleBase" id="RU361169"/>
    </source>
</evidence>
<dbReference type="GO" id="GO:0005975">
    <property type="term" value="P:carbohydrate metabolic process"/>
    <property type="evidence" value="ECO:0007669"/>
    <property type="project" value="InterPro"/>
</dbReference>
<dbReference type="InterPro" id="IPR012334">
    <property type="entry name" value="Pectin_lyas_fold"/>
</dbReference>
<accession>A0AAD4W3B9</accession>
<gene>
    <name evidence="8" type="ORF">L3X38_026259</name>
</gene>
<protein>
    <submittedName>
        <fullName evidence="8">Uncharacterized protein</fullName>
    </submittedName>
</protein>
<organism evidence="8 9">
    <name type="scientific">Prunus dulcis</name>
    <name type="common">Almond</name>
    <name type="synonym">Amygdalus dulcis</name>
    <dbReference type="NCBI Taxonomy" id="3755"/>
    <lineage>
        <taxon>Eukaryota</taxon>
        <taxon>Viridiplantae</taxon>
        <taxon>Streptophyta</taxon>
        <taxon>Embryophyta</taxon>
        <taxon>Tracheophyta</taxon>
        <taxon>Spermatophyta</taxon>
        <taxon>Magnoliopsida</taxon>
        <taxon>eudicotyledons</taxon>
        <taxon>Gunneridae</taxon>
        <taxon>Pentapetalae</taxon>
        <taxon>rosids</taxon>
        <taxon>fabids</taxon>
        <taxon>Rosales</taxon>
        <taxon>Rosaceae</taxon>
        <taxon>Amygdaloideae</taxon>
        <taxon>Amygdaleae</taxon>
        <taxon>Prunus</taxon>
    </lineage>
</organism>
<dbReference type="InterPro" id="IPR011050">
    <property type="entry name" value="Pectin_lyase_fold/virulence"/>
</dbReference>
<comment type="caution">
    <text evidence="8">The sequence shown here is derived from an EMBL/GenBank/DDBJ whole genome shotgun (WGS) entry which is preliminary data.</text>
</comment>
<evidence type="ECO:0000256" key="3">
    <source>
        <dbReference type="ARBA" id="ARBA00022512"/>
    </source>
</evidence>
<dbReference type="Pfam" id="PF00295">
    <property type="entry name" value="Glyco_hydro_28"/>
    <property type="match status" value="1"/>
</dbReference>
<reference evidence="8 9" key="1">
    <citation type="journal article" date="2022" name="G3 (Bethesda)">
        <title>Whole-genome sequence and methylome profiling of the almond [Prunus dulcis (Mill.) D.A. Webb] cultivar 'Nonpareil'.</title>
        <authorList>
            <person name="D'Amico-Willman K.M."/>
            <person name="Ouma W.Z."/>
            <person name="Meulia T."/>
            <person name="Sideli G.M."/>
            <person name="Gradziel T.M."/>
            <person name="Fresnedo-Ramirez J."/>
        </authorList>
    </citation>
    <scope>NUCLEOTIDE SEQUENCE [LARGE SCALE GENOMIC DNA]</scope>
    <source>
        <strain evidence="8">Clone GOH B32 T37-40</strain>
    </source>
</reference>
<dbReference type="InterPro" id="IPR000743">
    <property type="entry name" value="Glyco_hydro_28"/>
</dbReference>
<comment type="similarity">
    <text evidence="2 6">Belongs to the glycosyl hydrolase 28 family.</text>
</comment>
<keyword evidence="3" id="KW-0134">Cell wall</keyword>
<keyword evidence="9" id="KW-1185">Reference proteome</keyword>
<feature type="region of interest" description="Disordered" evidence="7">
    <location>
        <begin position="80"/>
        <end position="111"/>
    </location>
</feature>
<evidence type="ECO:0000256" key="1">
    <source>
        <dbReference type="ARBA" id="ARBA00004191"/>
    </source>
</evidence>
<evidence type="ECO:0000256" key="7">
    <source>
        <dbReference type="SAM" id="MobiDB-lite"/>
    </source>
</evidence>